<keyword evidence="3" id="KW-1185">Reference proteome</keyword>
<sequence>MLMSDFSTSTTSTDNPRRCRVLGCRRSHVYATIGSQRVYSQFCIDHTCFKILPDTKAYHCPHPKLKEQKYCLSHRECGARGCREEGENDDDVLPWFCKAHRCTSSGCLEGIDNFLQKRCAKHTHCAAPHCTSPPAAHLHSTFCARHTCSSGACPNQARENKKNTSKQFCGDHECAVGGCGSERDSYGDFCSMHRCTLDNCLKPIVDLDRADSLFCFDHACKVAKCLRCCKKPSDYCDDHRCRKPSCPNLGANGVGSLCTAHRCRVADCEREGNMDRGFCASKHACIVPLCPKPRITDRIPTTGEMAERCIEHHLAWERAMVRRAVSEELTAEFEQERTEWRKDKKRLSDDINELRKRDQEKKEKEQHLRVDRDADRKRRASNEGHPSPDRLYPEYRGGWYNRGD</sequence>
<comment type="caution">
    <text evidence="2">The sequence shown here is derived from an EMBL/GenBank/DDBJ whole genome shotgun (WGS) entry which is preliminary data.</text>
</comment>
<protein>
    <submittedName>
        <fullName evidence="2">Uncharacterized protein</fullName>
    </submittedName>
</protein>
<reference evidence="2" key="2">
    <citation type="submission" date="2023-06" db="EMBL/GenBank/DDBJ databases">
        <authorList>
            <consortium name="Lawrence Berkeley National Laboratory"/>
            <person name="Haridas S."/>
            <person name="Hensen N."/>
            <person name="Bonometti L."/>
            <person name="Westerberg I."/>
            <person name="Brannstrom I.O."/>
            <person name="Guillou S."/>
            <person name="Cros-Aarteil S."/>
            <person name="Calhoun S."/>
            <person name="Kuo A."/>
            <person name="Mondo S."/>
            <person name="Pangilinan J."/>
            <person name="Riley R."/>
            <person name="LaButti K."/>
            <person name="Andreopoulos B."/>
            <person name="Lipzen A."/>
            <person name="Chen C."/>
            <person name="Yanf M."/>
            <person name="Daum C."/>
            <person name="Ng V."/>
            <person name="Clum A."/>
            <person name="Steindorff A."/>
            <person name="Ohm R."/>
            <person name="Martin F."/>
            <person name="Silar P."/>
            <person name="Natvig D."/>
            <person name="Lalanne C."/>
            <person name="Gautier V."/>
            <person name="Ament-velasquez S.L."/>
            <person name="Kruys A."/>
            <person name="Hutchinson M.I."/>
            <person name="Powell A.J."/>
            <person name="Barry K."/>
            <person name="Miller A.N."/>
            <person name="Grigoriev I.V."/>
            <person name="Debuchy R."/>
            <person name="Gladieux P."/>
            <person name="Thoren M.H."/>
            <person name="Johannesson H."/>
        </authorList>
    </citation>
    <scope>NUCLEOTIDE SEQUENCE</scope>
    <source>
        <strain evidence="2">CBS 232.78</strain>
    </source>
</reference>
<gene>
    <name evidence="2" type="ORF">B0H63DRAFT_489181</name>
</gene>
<proteinExistence type="predicted"/>
<feature type="region of interest" description="Disordered" evidence="1">
    <location>
        <begin position="347"/>
        <end position="404"/>
    </location>
</feature>
<evidence type="ECO:0000313" key="3">
    <source>
        <dbReference type="Proteomes" id="UP001285441"/>
    </source>
</evidence>
<evidence type="ECO:0000313" key="2">
    <source>
        <dbReference type="EMBL" id="KAK3368790.1"/>
    </source>
</evidence>
<accession>A0AAE0N3E8</accession>
<evidence type="ECO:0000256" key="1">
    <source>
        <dbReference type="SAM" id="MobiDB-lite"/>
    </source>
</evidence>
<dbReference type="Proteomes" id="UP001285441">
    <property type="component" value="Unassembled WGS sequence"/>
</dbReference>
<dbReference type="EMBL" id="JAULSW010000010">
    <property type="protein sequence ID" value="KAK3368790.1"/>
    <property type="molecule type" value="Genomic_DNA"/>
</dbReference>
<reference evidence="2" key="1">
    <citation type="journal article" date="2023" name="Mol. Phylogenet. Evol.">
        <title>Genome-scale phylogeny and comparative genomics of the fungal order Sordariales.</title>
        <authorList>
            <person name="Hensen N."/>
            <person name="Bonometti L."/>
            <person name="Westerberg I."/>
            <person name="Brannstrom I.O."/>
            <person name="Guillou S."/>
            <person name="Cros-Aarteil S."/>
            <person name="Calhoun S."/>
            <person name="Haridas S."/>
            <person name="Kuo A."/>
            <person name="Mondo S."/>
            <person name="Pangilinan J."/>
            <person name="Riley R."/>
            <person name="LaButti K."/>
            <person name="Andreopoulos B."/>
            <person name="Lipzen A."/>
            <person name="Chen C."/>
            <person name="Yan M."/>
            <person name="Daum C."/>
            <person name="Ng V."/>
            <person name="Clum A."/>
            <person name="Steindorff A."/>
            <person name="Ohm R.A."/>
            <person name="Martin F."/>
            <person name="Silar P."/>
            <person name="Natvig D.O."/>
            <person name="Lalanne C."/>
            <person name="Gautier V."/>
            <person name="Ament-Velasquez S.L."/>
            <person name="Kruys A."/>
            <person name="Hutchinson M.I."/>
            <person name="Powell A.J."/>
            <person name="Barry K."/>
            <person name="Miller A.N."/>
            <person name="Grigoriev I.V."/>
            <person name="Debuchy R."/>
            <person name="Gladieux P."/>
            <person name="Hiltunen Thoren M."/>
            <person name="Johannesson H."/>
        </authorList>
    </citation>
    <scope>NUCLEOTIDE SEQUENCE</scope>
    <source>
        <strain evidence="2">CBS 232.78</strain>
    </source>
</reference>
<feature type="compositionally biased region" description="Basic and acidic residues" evidence="1">
    <location>
        <begin position="347"/>
        <end position="393"/>
    </location>
</feature>
<dbReference type="AlphaFoldDB" id="A0AAE0N3E8"/>
<name>A0AAE0N3E8_9PEZI</name>
<organism evidence="2 3">
    <name type="scientific">Podospora didyma</name>
    <dbReference type="NCBI Taxonomy" id="330526"/>
    <lineage>
        <taxon>Eukaryota</taxon>
        <taxon>Fungi</taxon>
        <taxon>Dikarya</taxon>
        <taxon>Ascomycota</taxon>
        <taxon>Pezizomycotina</taxon>
        <taxon>Sordariomycetes</taxon>
        <taxon>Sordariomycetidae</taxon>
        <taxon>Sordariales</taxon>
        <taxon>Podosporaceae</taxon>
        <taxon>Podospora</taxon>
    </lineage>
</organism>